<evidence type="ECO:0000256" key="5">
    <source>
        <dbReference type="ARBA" id="ARBA00023157"/>
    </source>
</evidence>
<dbReference type="InterPro" id="IPR010357">
    <property type="entry name" value="TXNDC17_dom"/>
</dbReference>
<evidence type="ECO:0000256" key="2">
    <source>
        <dbReference type="ARBA" id="ARBA00008987"/>
    </source>
</evidence>
<dbReference type="PANTHER" id="PTHR12452">
    <property type="entry name" value="42-9-9 PROTEIN-RELATED"/>
    <property type="match status" value="1"/>
</dbReference>
<dbReference type="GO" id="GO:0047134">
    <property type="term" value="F:protein-disulfide reductase [NAD(P)H] activity"/>
    <property type="evidence" value="ECO:0007669"/>
    <property type="project" value="InterPro"/>
</dbReference>
<dbReference type="CDD" id="cd02952">
    <property type="entry name" value="TRP14_like"/>
    <property type="match status" value="1"/>
</dbReference>
<gene>
    <name evidence="8" type="ORF">GSOID_T00020985001</name>
</gene>
<evidence type="ECO:0000256" key="3">
    <source>
        <dbReference type="ARBA" id="ARBA00016949"/>
    </source>
</evidence>
<keyword evidence="4" id="KW-0963">Cytoplasm</keyword>
<protein>
    <recommendedName>
        <fullName evidence="3">Thioredoxin domain-containing protein 17</fullName>
    </recommendedName>
</protein>
<dbReference type="GO" id="GO:0005829">
    <property type="term" value="C:cytosol"/>
    <property type="evidence" value="ECO:0007669"/>
    <property type="project" value="TreeGrafter"/>
</dbReference>
<dbReference type="InterPro" id="IPR045108">
    <property type="entry name" value="TXNDC17-like"/>
</dbReference>
<dbReference type="AlphaFoldDB" id="E4YC24"/>
<feature type="domain" description="Thioredoxin" evidence="7">
    <location>
        <begin position="5"/>
        <end position="120"/>
    </location>
</feature>
<dbReference type="SUPFAM" id="SSF52833">
    <property type="entry name" value="Thioredoxin-like"/>
    <property type="match status" value="1"/>
</dbReference>
<name>E4YC24_OIKDI</name>
<evidence type="ECO:0000256" key="6">
    <source>
        <dbReference type="ARBA" id="ARBA00023284"/>
    </source>
</evidence>
<dbReference type="FunFam" id="3.40.30.10:FF:000124">
    <property type="entry name" value="Thioredoxin domain-containing 17"/>
    <property type="match status" value="1"/>
</dbReference>
<comment type="subcellular location">
    <subcellularLocation>
        <location evidence="1">Cytoplasm</location>
    </subcellularLocation>
</comment>
<dbReference type="EMBL" id="FN654395">
    <property type="protein sequence ID" value="CBY33091.1"/>
    <property type="molecule type" value="Genomic_DNA"/>
</dbReference>
<evidence type="ECO:0000313" key="8">
    <source>
        <dbReference type="EMBL" id="CBY33091.1"/>
    </source>
</evidence>
<dbReference type="Gene3D" id="3.40.30.10">
    <property type="entry name" value="Glutaredoxin"/>
    <property type="match status" value="1"/>
</dbReference>
<dbReference type="Pfam" id="PF06110">
    <property type="entry name" value="TXD17-like_Trx"/>
    <property type="match status" value="1"/>
</dbReference>
<evidence type="ECO:0000256" key="4">
    <source>
        <dbReference type="ARBA" id="ARBA00022490"/>
    </source>
</evidence>
<keyword evidence="5" id="KW-1015">Disulfide bond</keyword>
<dbReference type="Proteomes" id="UP000011014">
    <property type="component" value="Unassembled WGS sequence"/>
</dbReference>
<organism evidence="8">
    <name type="scientific">Oikopleura dioica</name>
    <name type="common">Tunicate</name>
    <dbReference type="NCBI Taxonomy" id="34765"/>
    <lineage>
        <taxon>Eukaryota</taxon>
        <taxon>Metazoa</taxon>
        <taxon>Chordata</taxon>
        <taxon>Tunicata</taxon>
        <taxon>Appendicularia</taxon>
        <taxon>Copelata</taxon>
        <taxon>Oikopleuridae</taxon>
        <taxon>Oikopleura</taxon>
    </lineage>
</organism>
<sequence length="121" mass="13800">MPNHVTGYAEWQEFVKNNDGKDIFALFCGGKDENGKSWCPDCVTAEPVVHGELNKLPEGAVFVHVDVGGRTYWKNKENDFRVDPKLKLSGVPTLLKYGEKNKLVEDQLFKPDLIRMLFEEE</sequence>
<keyword evidence="6" id="KW-0676">Redox-active center</keyword>
<proteinExistence type="inferred from homology"/>
<dbReference type="PANTHER" id="PTHR12452:SF0">
    <property type="entry name" value="THIOREDOXIN DOMAIN-CONTAINING PROTEIN 17"/>
    <property type="match status" value="1"/>
</dbReference>
<comment type="similarity">
    <text evidence="2">Belongs to the thioredoxin family.</text>
</comment>
<evidence type="ECO:0000256" key="1">
    <source>
        <dbReference type="ARBA" id="ARBA00004496"/>
    </source>
</evidence>
<evidence type="ECO:0000259" key="7">
    <source>
        <dbReference type="Pfam" id="PF06110"/>
    </source>
</evidence>
<accession>E4YC24</accession>
<dbReference type="InterPro" id="IPR036249">
    <property type="entry name" value="Thioredoxin-like_sf"/>
</dbReference>
<reference evidence="8" key="1">
    <citation type="journal article" date="2010" name="Science">
        <title>Plasticity of animal genome architecture unmasked by rapid evolution of a pelagic tunicate.</title>
        <authorList>
            <person name="Denoeud F."/>
            <person name="Henriet S."/>
            <person name="Mungpakdee S."/>
            <person name="Aury J.M."/>
            <person name="Da Silva C."/>
            <person name="Brinkmann H."/>
            <person name="Mikhaleva J."/>
            <person name="Olsen L.C."/>
            <person name="Jubin C."/>
            <person name="Canestro C."/>
            <person name="Bouquet J.M."/>
            <person name="Danks G."/>
            <person name="Poulain J."/>
            <person name="Campsteijn C."/>
            <person name="Adamski M."/>
            <person name="Cross I."/>
            <person name="Yadetie F."/>
            <person name="Muffato M."/>
            <person name="Louis A."/>
            <person name="Butcher S."/>
            <person name="Tsagkogeorga G."/>
            <person name="Konrad A."/>
            <person name="Singh S."/>
            <person name="Jensen M.F."/>
            <person name="Cong E.H."/>
            <person name="Eikeseth-Otteraa H."/>
            <person name="Noel B."/>
            <person name="Anthouard V."/>
            <person name="Porcel B.M."/>
            <person name="Kachouri-Lafond R."/>
            <person name="Nishino A."/>
            <person name="Ugolini M."/>
            <person name="Chourrout P."/>
            <person name="Nishida H."/>
            <person name="Aasland R."/>
            <person name="Huzurbazar S."/>
            <person name="Westhof E."/>
            <person name="Delsuc F."/>
            <person name="Lehrach H."/>
            <person name="Reinhardt R."/>
            <person name="Weissenbach J."/>
            <person name="Roy S.W."/>
            <person name="Artiguenave F."/>
            <person name="Postlethwait J.H."/>
            <person name="Manak J.R."/>
            <person name="Thompson E.M."/>
            <person name="Jaillon O."/>
            <person name="Du Pasquier L."/>
            <person name="Boudinot P."/>
            <person name="Liberles D.A."/>
            <person name="Volff J.N."/>
            <person name="Philippe H."/>
            <person name="Lenhard B."/>
            <person name="Roest Crollius H."/>
            <person name="Wincker P."/>
            <person name="Chourrout D."/>
        </authorList>
    </citation>
    <scope>NUCLEOTIDE SEQUENCE [LARGE SCALE GENOMIC DNA]</scope>
</reference>